<keyword evidence="4 10" id="KW-0028">Amino-acid biosynthesis</keyword>
<dbReference type="FunFam" id="3.40.190.10:FF:000064">
    <property type="entry name" value="Prephenate dehydratase"/>
    <property type="match status" value="1"/>
</dbReference>
<evidence type="ECO:0000256" key="6">
    <source>
        <dbReference type="ARBA" id="ARBA00023222"/>
    </source>
</evidence>
<protein>
    <recommendedName>
        <fullName evidence="3 10">Prephenate dehydratase</fullName>
        <shortName evidence="10">PDT</shortName>
        <ecNumber evidence="2 10">4.2.1.51</ecNumber>
    </recommendedName>
</protein>
<dbReference type="OrthoDB" id="9802281at2"/>
<dbReference type="Gene3D" id="3.40.190.10">
    <property type="entry name" value="Periplasmic binding protein-like II"/>
    <property type="match status" value="2"/>
</dbReference>
<gene>
    <name evidence="10" type="primary">pheA</name>
    <name evidence="13" type="ORF">EV213_11153</name>
</gene>
<dbReference type="UniPathway" id="UPA00121">
    <property type="reaction ID" value="UER00345"/>
</dbReference>
<reference evidence="13 14" key="1">
    <citation type="submission" date="2019-03" db="EMBL/GenBank/DDBJ databases">
        <title>Genomic Encyclopedia of Type Strains, Phase IV (KMG-IV): sequencing the most valuable type-strain genomes for metagenomic binning, comparative biology and taxonomic classification.</title>
        <authorList>
            <person name="Goeker M."/>
        </authorList>
    </citation>
    <scope>NUCLEOTIDE SEQUENCE [LARGE SCALE GENOMIC DNA]</scope>
    <source>
        <strain evidence="13 14">DSM 28697</strain>
    </source>
</reference>
<dbReference type="GO" id="GO:0004664">
    <property type="term" value="F:prephenate dehydratase activity"/>
    <property type="evidence" value="ECO:0007669"/>
    <property type="project" value="UniProtKB-UniRule"/>
</dbReference>
<dbReference type="PANTHER" id="PTHR21022">
    <property type="entry name" value="PREPHENATE DEHYDRATASE P PROTEIN"/>
    <property type="match status" value="1"/>
</dbReference>
<dbReference type="InterPro" id="IPR018528">
    <property type="entry name" value="Preph_deHydtase_CS"/>
</dbReference>
<evidence type="ECO:0000259" key="12">
    <source>
        <dbReference type="PROSITE" id="PS51671"/>
    </source>
</evidence>
<name>A0A4R6U4M3_9BACI</name>
<evidence type="ECO:0000313" key="14">
    <source>
        <dbReference type="Proteomes" id="UP000295632"/>
    </source>
</evidence>
<dbReference type="CDD" id="cd13633">
    <property type="entry name" value="PBP2_Sa-PDT_like"/>
    <property type="match status" value="1"/>
</dbReference>
<feature type="site" description="Essential for prephenate dehydratase activity" evidence="9">
    <location>
        <position position="177"/>
    </location>
</feature>
<evidence type="ECO:0000256" key="5">
    <source>
        <dbReference type="ARBA" id="ARBA00023141"/>
    </source>
</evidence>
<dbReference type="PANTHER" id="PTHR21022:SF19">
    <property type="entry name" value="PREPHENATE DEHYDRATASE-RELATED"/>
    <property type="match status" value="1"/>
</dbReference>
<comment type="caution">
    <text evidence="13">The sequence shown here is derived from an EMBL/GenBank/DDBJ whole genome shotgun (WGS) entry which is preliminary data.</text>
</comment>
<dbReference type="InterPro" id="IPR045865">
    <property type="entry name" value="ACT-like_dom_sf"/>
</dbReference>
<evidence type="ECO:0000313" key="13">
    <source>
        <dbReference type="EMBL" id="TDQ37974.1"/>
    </source>
</evidence>
<feature type="domain" description="ACT" evidence="12">
    <location>
        <begin position="200"/>
        <end position="277"/>
    </location>
</feature>
<dbReference type="GO" id="GO:0009094">
    <property type="term" value="P:L-phenylalanine biosynthetic process"/>
    <property type="evidence" value="ECO:0007669"/>
    <property type="project" value="UniProtKB-UniPathway"/>
</dbReference>
<dbReference type="Pfam" id="PF01842">
    <property type="entry name" value="ACT"/>
    <property type="match status" value="1"/>
</dbReference>
<evidence type="ECO:0000256" key="1">
    <source>
        <dbReference type="ARBA" id="ARBA00004741"/>
    </source>
</evidence>
<dbReference type="InterPro" id="IPR002912">
    <property type="entry name" value="ACT_dom"/>
</dbReference>
<proteinExistence type="predicted"/>
<dbReference type="PROSITE" id="PS00858">
    <property type="entry name" value="PREPHENATE_DEHYDR_2"/>
    <property type="match status" value="1"/>
</dbReference>
<dbReference type="InterPro" id="IPR008242">
    <property type="entry name" value="Chor_mutase/pphenate_deHydtase"/>
</dbReference>
<dbReference type="FunFam" id="3.30.70.260:FF:000012">
    <property type="entry name" value="Prephenate dehydratase"/>
    <property type="match status" value="1"/>
</dbReference>
<dbReference type="SUPFAM" id="SSF53850">
    <property type="entry name" value="Periplasmic binding protein-like II"/>
    <property type="match status" value="1"/>
</dbReference>
<evidence type="ECO:0000256" key="4">
    <source>
        <dbReference type="ARBA" id="ARBA00022605"/>
    </source>
</evidence>
<dbReference type="CDD" id="cd04905">
    <property type="entry name" value="ACT_CM-PDT"/>
    <property type="match status" value="1"/>
</dbReference>
<dbReference type="PIRSF" id="PIRSF001500">
    <property type="entry name" value="Chor_mut_pdt_Ppr"/>
    <property type="match status" value="1"/>
</dbReference>
<dbReference type="SUPFAM" id="SSF55021">
    <property type="entry name" value="ACT-like"/>
    <property type="match status" value="1"/>
</dbReference>
<sequence length="290" mass="31878">MSKIGYLGPKGTFSSEAVSLAFTAGEPVPYSTIPACIEAVSSGEVDYGVVPLENTLEGSVNLTIDYLIHEKTLPIVGEVIVPIQQHLLVHADFATDWRSTVTKVISHPHALAQCYQFLRNELPNAEMETMSSTAAAAQYIAEKKDPSLAAIAHHNAAKEFSLVLAKENIHDFANNHTRFLILHRQGKSIKMDTERFKTTFHIALPQDKPGSLHQVLSAFSWRQLNLSKIESRPMKTGLGRYFFIIDIDHPLDEVLLPGAQAELEALGCQVRILGSYPSFEAIATKTTSGI</sequence>
<keyword evidence="5 10" id="KW-0057">Aromatic amino acid biosynthesis</keyword>
<evidence type="ECO:0000256" key="7">
    <source>
        <dbReference type="ARBA" id="ARBA00023239"/>
    </source>
</evidence>
<dbReference type="AlphaFoldDB" id="A0A4R6U4M3"/>
<feature type="domain" description="Prephenate dehydratase" evidence="11">
    <location>
        <begin position="3"/>
        <end position="184"/>
    </location>
</feature>
<organism evidence="13 14">
    <name type="scientific">Aureibacillus halotolerans</name>
    <dbReference type="NCBI Taxonomy" id="1508390"/>
    <lineage>
        <taxon>Bacteria</taxon>
        <taxon>Bacillati</taxon>
        <taxon>Bacillota</taxon>
        <taxon>Bacilli</taxon>
        <taxon>Bacillales</taxon>
        <taxon>Bacillaceae</taxon>
        <taxon>Aureibacillus</taxon>
    </lineage>
</organism>
<evidence type="ECO:0000256" key="3">
    <source>
        <dbReference type="ARBA" id="ARBA00021872"/>
    </source>
</evidence>
<dbReference type="Gene3D" id="3.30.70.260">
    <property type="match status" value="1"/>
</dbReference>
<evidence type="ECO:0000259" key="11">
    <source>
        <dbReference type="PROSITE" id="PS51171"/>
    </source>
</evidence>
<dbReference type="GO" id="GO:0005737">
    <property type="term" value="C:cytoplasm"/>
    <property type="evidence" value="ECO:0007669"/>
    <property type="project" value="TreeGrafter"/>
</dbReference>
<dbReference type="PROSITE" id="PS51171">
    <property type="entry name" value="PREPHENATE_DEHYDR_3"/>
    <property type="match status" value="1"/>
</dbReference>
<evidence type="ECO:0000256" key="9">
    <source>
        <dbReference type="PIRSR" id="PIRSR001500-2"/>
    </source>
</evidence>
<keyword evidence="7 10" id="KW-0456">Lyase</keyword>
<comment type="pathway">
    <text evidence="1 10">Amino-acid biosynthesis; L-phenylalanine biosynthesis; phenylpyruvate from prephenate: step 1/1.</text>
</comment>
<accession>A0A4R6U4M3</accession>
<evidence type="ECO:0000256" key="8">
    <source>
        <dbReference type="ARBA" id="ARBA00047848"/>
    </source>
</evidence>
<dbReference type="Proteomes" id="UP000295632">
    <property type="component" value="Unassembled WGS sequence"/>
</dbReference>
<dbReference type="RefSeq" id="WP_133581024.1">
    <property type="nucleotide sequence ID" value="NZ_SNYJ01000011.1"/>
</dbReference>
<comment type="catalytic activity">
    <reaction evidence="8 10">
        <text>prephenate + H(+) = 3-phenylpyruvate + CO2 + H2O</text>
        <dbReference type="Rhea" id="RHEA:21648"/>
        <dbReference type="ChEBI" id="CHEBI:15377"/>
        <dbReference type="ChEBI" id="CHEBI:15378"/>
        <dbReference type="ChEBI" id="CHEBI:16526"/>
        <dbReference type="ChEBI" id="CHEBI:18005"/>
        <dbReference type="ChEBI" id="CHEBI:29934"/>
        <dbReference type="EC" id="4.2.1.51"/>
    </reaction>
</comment>
<keyword evidence="14" id="KW-1185">Reference proteome</keyword>
<keyword evidence="6 10" id="KW-0584">Phenylalanine biosynthesis</keyword>
<dbReference type="EC" id="4.2.1.51" evidence="2 10"/>
<dbReference type="NCBIfam" id="NF008865">
    <property type="entry name" value="PRK11898.1"/>
    <property type="match status" value="1"/>
</dbReference>
<dbReference type="Pfam" id="PF00800">
    <property type="entry name" value="PDT"/>
    <property type="match status" value="1"/>
</dbReference>
<evidence type="ECO:0000256" key="10">
    <source>
        <dbReference type="RuleBase" id="RU361254"/>
    </source>
</evidence>
<evidence type="ECO:0000256" key="2">
    <source>
        <dbReference type="ARBA" id="ARBA00013147"/>
    </source>
</evidence>
<dbReference type="InterPro" id="IPR001086">
    <property type="entry name" value="Preph_deHydtase"/>
</dbReference>
<dbReference type="EMBL" id="SNYJ01000011">
    <property type="protein sequence ID" value="TDQ37974.1"/>
    <property type="molecule type" value="Genomic_DNA"/>
</dbReference>
<dbReference type="PROSITE" id="PS51671">
    <property type="entry name" value="ACT"/>
    <property type="match status" value="1"/>
</dbReference>